<reference evidence="2 3" key="1">
    <citation type="submission" date="2018-09" db="EMBL/GenBank/DDBJ databases">
        <title>A high-quality reference genome of wild soybean provides a powerful tool to mine soybean genomes.</title>
        <authorList>
            <person name="Xie M."/>
            <person name="Chung C.Y.L."/>
            <person name="Li M.-W."/>
            <person name="Wong F.-L."/>
            <person name="Chan T.-F."/>
            <person name="Lam H.-M."/>
        </authorList>
    </citation>
    <scope>NUCLEOTIDE SEQUENCE [LARGE SCALE GENOMIC DNA]</scope>
    <source>
        <strain evidence="3">cv. W05</strain>
        <tissue evidence="2">Hypocotyl of etiolated seedlings</tissue>
    </source>
</reference>
<dbReference type="EMBL" id="QZWG01000011">
    <property type="protein sequence ID" value="RZB80918.1"/>
    <property type="molecule type" value="Genomic_DNA"/>
</dbReference>
<dbReference type="InterPro" id="IPR018289">
    <property type="entry name" value="MULE_transposase_dom"/>
</dbReference>
<proteinExistence type="predicted"/>
<comment type="caution">
    <text evidence="2">The sequence shown here is derived from an EMBL/GenBank/DDBJ whole genome shotgun (WGS) entry which is preliminary data.</text>
</comment>
<evidence type="ECO:0000313" key="2">
    <source>
        <dbReference type="EMBL" id="RZB80918.1"/>
    </source>
</evidence>
<keyword evidence="3" id="KW-1185">Reference proteome</keyword>
<name>A0A445I468_GLYSO</name>
<dbReference type="AlphaFoldDB" id="A0A445I468"/>
<sequence>MQQLMKLLERDQYIHWHRLKDEDVVRDIFWSHPDAAKLTNAWMTFSAVFAYLEGERLNNIVWALQWFQGLFLKRDALPGVIVTDRHLALMNVVKTVFPDATNLLCRFHIDKNVKAKCKTLNPYVVGTLYKVHLQLVHTTPNSRLYGSNLVNIARFTSACGGVQPILDHLQSEGVYTFLMGLNENFLNNRQVDNSSLPTESQMACAVQAAKGKFTKKEIPTCSHCGVLGHIKEKCYKIHSYPPSYSKKGPRTKHVVVVNHVVDQQNTGAHDANGSSSLSSQQYQMMMQFIQAQMAKVASVDSDQSSNFCLEFKFSFKGVCQSINSICILINKQWQLRLQHTLRQGNACVDWLAKLGASSQQPLIYDFCPAPLSRCCRQ</sequence>
<feature type="domain" description="MULE transposase" evidence="1">
    <location>
        <begin position="42"/>
        <end position="112"/>
    </location>
</feature>
<evidence type="ECO:0000259" key="1">
    <source>
        <dbReference type="Pfam" id="PF10551"/>
    </source>
</evidence>
<dbReference type="PANTHER" id="PTHR31569">
    <property type="entry name" value="SWIM-TYPE DOMAIN-CONTAINING PROTEIN"/>
    <property type="match status" value="1"/>
</dbReference>
<dbReference type="Proteomes" id="UP000289340">
    <property type="component" value="Chromosome 11"/>
</dbReference>
<dbReference type="PANTHER" id="PTHR31569:SF4">
    <property type="entry name" value="SWIM-TYPE DOMAIN-CONTAINING PROTEIN"/>
    <property type="match status" value="1"/>
</dbReference>
<accession>A0A445I468</accession>
<protein>
    <recommendedName>
        <fullName evidence="1">MULE transposase domain-containing protein</fullName>
    </recommendedName>
</protein>
<dbReference type="Pfam" id="PF10551">
    <property type="entry name" value="MULE"/>
    <property type="match status" value="1"/>
</dbReference>
<dbReference type="InterPro" id="IPR052579">
    <property type="entry name" value="Zinc_finger_SWIM"/>
</dbReference>
<organism evidence="2 3">
    <name type="scientific">Glycine soja</name>
    <name type="common">Wild soybean</name>
    <dbReference type="NCBI Taxonomy" id="3848"/>
    <lineage>
        <taxon>Eukaryota</taxon>
        <taxon>Viridiplantae</taxon>
        <taxon>Streptophyta</taxon>
        <taxon>Embryophyta</taxon>
        <taxon>Tracheophyta</taxon>
        <taxon>Spermatophyta</taxon>
        <taxon>Magnoliopsida</taxon>
        <taxon>eudicotyledons</taxon>
        <taxon>Gunneridae</taxon>
        <taxon>Pentapetalae</taxon>
        <taxon>rosids</taxon>
        <taxon>fabids</taxon>
        <taxon>Fabales</taxon>
        <taxon>Fabaceae</taxon>
        <taxon>Papilionoideae</taxon>
        <taxon>50 kb inversion clade</taxon>
        <taxon>NPAAA clade</taxon>
        <taxon>indigoferoid/millettioid clade</taxon>
        <taxon>Phaseoleae</taxon>
        <taxon>Glycine</taxon>
        <taxon>Glycine subgen. Soja</taxon>
    </lineage>
</organism>
<evidence type="ECO:0000313" key="3">
    <source>
        <dbReference type="Proteomes" id="UP000289340"/>
    </source>
</evidence>
<gene>
    <name evidence="2" type="ORF">D0Y65_030591</name>
</gene>